<evidence type="ECO:0000313" key="3">
    <source>
        <dbReference type="Proteomes" id="UP000295361"/>
    </source>
</evidence>
<dbReference type="CDD" id="cd05483">
    <property type="entry name" value="retropepsin_like_bacteria"/>
    <property type="match status" value="1"/>
</dbReference>
<sequence>MRELPGTLKIITLWLLLGTVVFMGFKWWEREQQRSRFVLNEGVIEIARAPDGHYHWAGRINGAPVEFLIDTGASGTAIPLSLARELGLTLYGQVHTNTAGGTATGQLARVDVRLDGGVHAERLQILVLPGLSDKPLLGMDVLSRLNWSQSNQLLRFSPK</sequence>
<keyword evidence="2" id="KW-0378">Hydrolase</keyword>
<dbReference type="OrthoDB" id="185963at2"/>
<dbReference type="EMBL" id="SNXS01000015">
    <property type="protein sequence ID" value="TDP60613.1"/>
    <property type="molecule type" value="Genomic_DNA"/>
</dbReference>
<dbReference type="GO" id="GO:0008233">
    <property type="term" value="F:peptidase activity"/>
    <property type="evidence" value="ECO:0007669"/>
    <property type="project" value="UniProtKB-KW"/>
</dbReference>
<keyword evidence="1" id="KW-1133">Transmembrane helix</keyword>
<dbReference type="InParanoid" id="A0A4R6QF91"/>
<dbReference type="InterPro" id="IPR011969">
    <property type="entry name" value="Clan_AA_Asp_peptidase_C"/>
</dbReference>
<evidence type="ECO:0000256" key="1">
    <source>
        <dbReference type="SAM" id="Phobius"/>
    </source>
</evidence>
<proteinExistence type="predicted"/>
<dbReference type="GO" id="GO:0006508">
    <property type="term" value="P:proteolysis"/>
    <property type="evidence" value="ECO:0007669"/>
    <property type="project" value="UniProtKB-KW"/>
</dbReference>
<feature type="transmembrane region" description="Helical" evidence="1">
    <location>
        <begin position="6"/>
        <end position="28"/>
    </location>
</feature>
<dbReference type="RefSeq" id="WP_133703854.1">
    <property type="nucleotide sequence ID" value="NZ_SNXS01000015.1"/>
</dbReference>
<name>A0A4R6QF91_9BURK</name>
<dbReference type="InterPro" id="IPR021109">
    <property type="entry name" value="Peptidase_aspartic_dom_sf"/>
</dbReference>
<keyword evidence="1" id="KW-0472">Membrane</keyword>
<reference evidence="2 3" key="1">
    <citation type="submission" date="2019-03" db="EMBL/GenBank/DDBJ databases">
        <title>Genomic Encyclopedia of Type Strains, Phase IV (KMG-IV): sequencing the most valuable type-strain genomes for metagenomic binning, comparative biology and taxonomic classification.</title>
        <authorList>
            <person name="Goeker M."/>
        </authorList>
    </citation>
    <scope>NUCLEOTIDE SEQUENCE [LARGE SCALE GENOMIC DNA]</scope>
    <source>
        <strain evidence="2 3">DSM 16998</strain>
    </source>
</reference>
<comment type="caution">
    <text evidence="2">The sequence shown here is derived from an EMBL/GenBank/DDBJ whole genome shotgun (WGS) entry which is preliminary data.</text>
</comment>
<dbReference type="InterPro" id="IPR034122">
    <property type="entry name" value="Retropepsin-like_bacterial"/>
</dbReference>
<protein>
    <submittedName>
        <fullName evidence="2">Aspartyl protease family protein</fullName>
    </submittedName>
</protein>
<dbReference type="Gene3D" id="2.40.70.10">
    <property type="entry name" value="Acid Proteases"/>
    <property type="match status" value="1"/>
</dbReference>
<dbReference type="Pfam" id="PF13975">
    <property type="entry name" value="gag-asp_proteas"/>
    <property type="match status" value="1"/>
</dbReference>
<keyword evidence="3" id="KW-1185">Reference proteome</keyword>
<dbReference type="Proteomes" id="UP000295361">
    <property type="component" value="Unassembled WGS sequence"/>
</dbReference>
<organism evidence="2 3">
    <name type="scientific">Roseateles toxinivorans</name>
    <dbReference type="NCBI Taxonomy" id="270368"/>
    <lineage>
        <taxon>Bacteria</taxon>
        <taxon>Pseudomonadati</taxon>
        <taxon>Pseudomonadota</taxon>
        <taxon>Betaproteobacteria</taxon>
        <taxon>Burkholderiales</taxon>
        <taxon>Sphaerotilaceae</taxon>
        <taxon>Roseateles</taxon>
    </lineage>
</organism>
<keyword evidence="2" id="KW-0645">Protease</keyword>
<dbReference type="SUPFAM" id="SSF50630">
    <property type="entry name" value="Acid proteases"/>
    <property type="match status" value="1"/>
</dbReference>
<accession>A0A4R6QF91</accession>
<evidence type="ECO:0000313" key="2">
    <source>
        <dbReference type="EMBL" id="TDP60613.1"/>
    </source>
</evidence>
<keyword evidence="1" id="KW-0812">Transmembrane</keyword>
<gene>
    <name evidence="2" type="ORF">DES47_11534</name>
</gene>
<dbReference type="NCBIfam" id="TIGR02281">
    <property type="entry name" value="clan_AA_DTGA"/>
    <property type="match status" value="1"/>
</dbReference>
<dbReference type="AlphaFoldDB" id="A0A4R6QF91"/>